<dbReference type="InterPro" id="IPR052188">
    <property type="entry name" value="Ni-pincer_cofactor_biosynth"/>
</dbReference>
<accession>A0A1G9TAV9</accession>
<dbReference type="SUPFAM" id="SSF52402">
    <property type="entry name" value="Adenine nucleotide alpha hydrolases-like"/>
    <property type="match status" value="1"/>
</dbReference>
<dbReference type="EMBL" id="FNHZ01000001">
    <property type="protein sequence ID" value="SDM44800.1"/>
    <property type="molecule type" value="Genomic_DNA"/>
</dbReference>
<organism evidence="1 2">
    <name type="scientific">Lachnospira pectinoschiza</name>
    <dbReference type="NCBI Taxonomy" id="28052"/>
    <lineage>
        <taxon>Bacteria</taxon>
        <taxon>Bacillati</taxon>
        <taxon>Bacillota</taxon>
        <taxon>Clostridia</taxon>
        <taxon>Lachnospirales</taxon>
        <taxon>Lachnospiraceae</taxon>
        <taxon>Lachnospira</taxon>
    </lineage>
</organism>
<dbReference type="Proteomes" id="UP000187651">
    <property type="component" value="Unassembled WGS sequence"/>
</dbReference>
<reference evidence="2" key="1">
    <citation type="submission" date="2016-10" db="EMBL/GenBank/DDBJ databases">
        <authorList>
            <person name="Varghese N."/>
            <person name="Submissions S."/>
        </authorList>
    </citation>
    <scope>NUCLEOTIDE SEQUENCE [LARGE SCALE GENOMIC DNA]</scope>
    <source>
        <strain evidence="2">M83</strain>
    </source>
</reference>
<sequence>MSDVVKRRERKICKLCVMPETPGIIDLDENGICNICREKREEKQENLFDDFSADKKLAILQKKVNKFKKGNKYDCVCSVSGGKDSIMTLYIAKKILGLNPLAVMIDSGFALKEMPQNLSNATDYLGVDSMIFKISDIADLFRIFLKSKKRVYYCRICHALLDLKIHEIAKLYDIDLILGGYTKGQQYIKKSELFWIYEESDKNTIEILKNIPKYKDILELFRNQTLYFRKYFPNIAQISPFKYVQWDEEEIMRILTSELKFKRSAKSWPTNSSNCLFNHVSQYMVEKEYGFAQHEVELSELVRNGEMTRERALTISNSPIFESAIKESLDKLGLNIELMKGGNVCDRGSL</sequence>
<dbReference type="PANTHER" id="PTHR43169:SF3">
    <property type="entry name" value="ATPASE, PP-LOOP SUPERFAMILY-RELATED"/>
    <property type="match status" value="1"/>
</dbReference>
<gene>
    <name evidence="1" type="ORF">SAMN05216544_0283</name>
</gene>
<evidence type="ECO:0000313" key="1">
    <source>
        <dbReference type="EMBL" id="SDM44800.1"/>
    </source>
</evidence>
<dbReference type="InterPro" id="IPR014729">
    <property type="entry name" value="Rossmann-like_a/b/a_fold"/>
</dbReference>
<dbReference type="PANTHER" id="PTHR43169">
    <property type="entry name" value="EXSB FAMILY PROTEIN"/>
    <property type="match status" value="1"/>
</dbReference>
<name>A0A1G9TAV9_9FIRM</name>
<dbReference type="Gene3D" id="3.40.50.620">
    <property type="entry name" value="HUPs"/>
    <property type="match status" value="1"/>
</dbReference>
<protein>
    <submittedName>
        <fullName evidence="1">Uncharacterized protein</fullName>
    </submittedName>
</protein>
<dbReference type="RefSeq" id="WP_074520578.1">
    <property type="nucleotide sequence ID" value="NZ_FNHZ01000001.1"/>
</dbReference>
<evidence type="ECO:0000313" key="2">
    <source>
        <dbReference type="Proteomes" id="UP000187651"/>
    </source>
</evidence>
<dbReference type="AlphaFoldDB" id="A0A1G9TAV9"/>
<proteinExistence type="predicted"/>
<keyword evidence="2" id="KW-1185">Reference proteome</keyword>